<name>A0A8S2EEP7_9BILA</name>
<protein>
    <submittedName>
        <fullName evidence="1">Uncharacterized protein</fullName>
    </submittedName>
</protein>
<sequence>MYGGDSPLNLVRADFSSLKHVEDILNETKIYIGQMKYDVRPYYQPVRVNKCMKCFSHEHRTIQCNKPQICIRCGLQHPFTNLGCTNPVKCVNCQGEHSAGHPSCPVVQQKRRLLAERPKINRAELLVRKSQLQRYNTVSDYNDDVPAFSPSLSSVPPVLARGSYAAALKQPQQSTTTDSHQVELILSSFTTKIEQTLYDFEFRMTTQICELEKNIDENALKMTEFDNIVYNIVLPCMQLMTNISFENTCHPTTKKDLTMFIDKIGDVLNRRRLRPGQRASRLTSASAVISTINGHH</sequence>
<dbReference type="EMBL" id="CAJNOK010012038">
    <property type="protein sequence ID" value="CAF1154387.1"/>
    <property type="molecule type" value="Genomic_DNA"/>
</dbReference>
<proteinExistence type="predicted"/>
<evidence type="ECO:0000313" key="2">
    <source>
        <dbReference type="EMBL" id="CAF3964295.1"/>
    </source>
</evidence>
<organism evidence="1 3">
    <name type="scientific">Didymodactylos carnosus</name>
    <dbReference type="NCBI Taxonomy" id="1234261"/>
    <lineage>
        <taxon>Eukaryota</taxon>
        <taxon>Metazoa</taxon>
        <taxon>Spiralia</taxon>
        <taxon>Gnathifera</taxon>
        <taxon>Rotifera</taxon>
        <taxon>Eurotatoria</taxon>
        <taxon>Bdelloidea</taxon>
        <taxon>Philodinida</taxon>
        <taxon>Philodinidae</taxon>
        <taxon>Didymodactylos</taxon>
    </lineage>
</organism>
<dbReference type="EMBL" id="CAJOBA010032715">
    <property type="protein sequence ID" value="CAF3964295.1"/>
    <property type="molecule type" value="Genomic_DNA"/>
</dbReference>
<gene>
    <name evidence="1" type="ORF">OVA965_LOCUS21770</name>
    <name evidence="2" type="ORF">TMI583_LOCUS22479</name>
</gene>
<dbReference type="Proteomes" id="UP000677228">
    <property type="component" value="Unassembled WGS sequence"/>
</dbReference>
<evidence type="ECO:0000313" key="3">
    <source>
        <dbReference type="Proteomes" id="UP000677228"/>
    </source>
</evidence>
<evidence type="ECO:0000313" key="1">
    <source>
        <dbReference type="EMBL" id="CAF1154387.1"/>
    </source>
</evidence>
<comment type="caution">
    <text evidence="1">The sequence shown here is derived from an EMBL/GenBank/DDBJ whole genome shotgun (WGS) entry which is preliminary data.</text>
</comment>
<accession>A0A8S2EEP7</accession>
<dbReference type="AlphaFoldDB" id="A0A8S2EEP7"/>
<reference evidence="1" key="1">
    <citation type="submission" date="2021-02" db="EMBL/GenBank/DDBJ databases">
        <authorList>
            <person name="Nowell W R."/>
        </authorList>
    </citation>
    <scope>NUCLEOTIDE SEQUENCE</scope>
</reference>
<dbReference type="Proteomes" id="UP000682733">
    <property type="component" value="Unassembled WGS sequence"/>
</dbReference>